<dbReference type="InterPro" id="IPR013708">
    <property type="entry name" value="Shikimate_DH-bd_N"/>
</dbReference>
<dbReference type="Gene3D" id="3.40.50.720">
    <property type="entry name" value="NAD(P)-binding Rossmann-like Domain"/>
    <property type="match status" value="1"/>
</dbReference>
<comment type="similarity">
    <text evidence="4">Belongs to the shikimate dehydrogenase family.</text>
</comment>
<feature type="domain" description="Shikimate dehydrogenase substrate binding N-terminal" evidence="5">
    <location>
        <begin position="24"/>
        <end position="111"/>
    </location>
</feature>
<feature type="domain" description="SDH C-terminal" evidence="6">
    <location>
        <begin position="261"/>
        <end position="285"/>
    </location>
</feature>
<feature type="binding site" evidence="4">
    <location>
        <position position="109"/>
    </location>
    <ligand>
        <name>shikimate</name>
        <dbReference type="ChEBI" id="CHEBI:36208"/>
    </ligand>
</feature>
<keyword evidence="3 4" id="KW-0057">Aromatic amino acid biosynthesis</keyword>
<evidence type="ECO:0000256" key="2">
    <source>
        <dbReference type="ARBA" id="ARBA00023002"/>
    </source>
</evidence>
<dbReference type="PANTHER" id="PTHR21089:SF1">
    <property type="entry name" value="BIFUNCTIONAL 3-DEHYDROQUINATE DEHYDRATASE_SHIKIMATE DEHYDROGENASE, CHLOROPLASTIC"/>
    <property type="match status" value="1"/>
</dbReference>
<evidence type="ECO:0000256" key="4">
    <source>
        <dbReference type="HAMAP-Rule" id="MF_00222"/>
    </source>
</evidence>
<comment type="catalytic activity">
    <reaction evidence="4">
        <text>shikimate + NADP(+) = 3-dehydroshikimate + NADPH + H(+)</text>
        <dbReference type="Rhea" id="RHEA:17737"/>
        <dbReference type="ChEBI" id="CHEBI:15378"/>
        <dbReference type="ChEBI" id="CHEBI:16630"/>
        <dbReference type="ChEBI" id="CHEBI:36208"/>
        <dbReference type="ChEBI" id="CHEBI:57783"/>
        <dbReference type="ChEBI" id="CHEBI:58349"/>
        <dbReference type="EC" id="1.1.1.25"/>
    </reaction>
</comment>
<dbReference type="InterPro" id="IPR022893">
    <property type="entry name" value="Shikimate_DH_fam"/>
</dbReference>
<keyword evidence="8" id="KW-1185">Reference proteome</keyword>
<dbReference type="Pfam" id="PF08501">
    <property type="entry name" value="Shikimate_dh_N"/>
    <property type="match status" value="1"/>
</dbReference>
<dbReference type="GO" id="GO:0004764">
    <property type="term" value="F:shikimate 3-dehydrogenase (NADP+) activity"/>
    <property type="evidence" value="ECO:0007669"/>
    <property type="project" value="UniProtKB-EC"/>
</dbReference>
<organism evidence="7 8">
    <name type="scientific">Sphingomonas oligophenolica</name>
    <dbReference type="NCBI Taxonomy" id="301154"/>
    <lineage>
        <taxon>Bacteria</taxon>
        <taxon>Pseudomonadati</taxon>
        <taxon>Pseudomonadota</taxon>
        <taxon>Alphaproteobacteria</taxon>
        <taxon>Sphingomonadales</taxon>
        <taxon>Sphingomonadaceae</taxon>
        <taxon>Sphingomonas</taxon>
    </lineage>
</organism>
<proteinExistence type="inferred from homology"/>
<comment type="subunit">
    <text evidence="4">Homodimer.</text>
</comment>
<name>A0ABU9Y8T3_9SPHN</name>
<feature type="binding site" evidence="4">
    <location>
        <position position="238"/>
    </location>
    <ligand>
        <name>shikimate</name>
        <dbReference type="ChEBI" id="CHEBI:36208"/>
    </ligand>
</feature>
<feature type="binding site" evidence="4">
    <location>
        <begin position="148"/>
        <end position="152"/>
    </location>
    <ligand>
        <name>NADP(+)</name>
        <dbReference type="ChEBI" id="CHEBI:58349"/>
    </ligand>
</feature>
<feature type="binding site" evidence="4">
    <location>
        <position position="266"/>
    </location>
    <ligand>
        <name>shikimate</name>
        <dbReference type="ChEBI" id="CHEBI:36208"/>
    </ligand>
</feature>
<dbReference type="InterPro" id="IPR041121">
    <property type="entry name" value="SDH_C"/>
</dbReference>
<feature type="binding site" evidence="4">
    <location>
        <begin position="32"/>
        <end position="34"/>
    </location>
    <ligand>
        <name>shikimate</name>
        <dbReference type="ChEBI" id="CHEBI:36208"/>
    </ligand>
</feature>
<dbReference type="Gene3D" id="3.40.50.10860">
    <property type="entry name" value="Leucine Dehydrogenase, chain A, domain 1"/>
    <property type="match status" value="1"/>
</dbReference>
<feature type="active site" description="Proton acceptor" evidence="4">
    <location>
        <position position="88"/>
    </location>
</feature>
<accession>A0ABU9Y8T3</accession>
<keyword evidence="4" id="KW-0028">Amino-acid biosynthesis</keyword>
<feature type="binding site" evidence="4">
    <location>
        <position position="84"/>
    </location>
    <ligand>
        <name>shikimate</name>
        <dbReference type="ChEBI" id="CHEBI:36208"/>
    </ligand>
</feature>
<dbReference type="HAMAP" id="MF_00222">
    <property type="entry name" value="Shikimate_DH_AroE"/>
    <property type="match status" value="1"/>
</dbReference>
<dbReference type="CDD" id="cd01065">
    <property type="entry name" value="NAD_bind_Shikimate_DH"/>
    <property type="match status" value="1"/>
</dbReference>
<gene>
    <name evidence="4" type="primary">aroE</name>
    <name evidence="7" type="ORF">ABC974_21465</name>
</gene>
<dbReference type="EMBL" id="JBDIME010000025">
    <property type="protein sequence ID" value="MEN2792214.1"/>
    <property type="molecule type" value="Genomic_DNA"/>
</dbReference>
<evidence type="ECO:0000256" key="1">
    <source>
        <dbReference type="ARBA" id="ARBA00004871"/>
    </source>
</evidence>
<dbReference type="Proteomes" id="UP001419910">
    <property type="component" value="Unassembled WGS sequence"/>
</dbReference>
<dbReference type="NCBIfam" id="NF001319">
    <property type="entry name" value="PRK00258.3-3"/>
    <property type="match status" value="1"/>
</dbReference>
<protein>
    <recommendedName>
        <fullName evidence="4">Shikimate dehydrogenase (NADP(+))</fullName>
        <shortName evidence="4">SDH</shortName>
        <ecNumber evidence="4">1.1.1.25</ecNumber>
    </recommendedName>
</protein>
<evidence type="ECO:0000313" key="8">
    <source>
        <dbReference type="Proteomes" id="UP001419910"/>
    </source>
</evidence>
<dbReference type="SUPFAM" id="SSF53223">
    <property type="entry name" value="Aminoacid dehydrogenase-like, N-terminal domain"/>
    <property type="match status" value="1"/>
</dbReference>
<feature type="binding site" evidence="4">
    <location>
        <position position="124"/>
    </location>
    <ligand>
        <name>shikimate</name>
        <dbReference type="ChEBI" id="CHEBI:36208"/>
    </ligand>
</feature>
<evidence type="ECO:0000259" key="6">
    <source>
        <dbReference type="Pfam" id="PF18317"/>
    </source>
</evidence>
<keyword evidence="4" id="KW-0521">NADP</keyword>
<dbReference type="InterPro" id="IPR036291">
    <property type="entry name" value="NAD(P)-bd_dom_sf"/>
</dbReference>
<evidence type="ECO:0000256" key="3">
    <source>
        <dbReference type="ARBA" id="ARBA00023141"/>
    </source>
</evidence>
<dbReference type="Pfam" id="PF18317">
    <property type="entry name" value="SDH_C"/>
    <property type="match status" value="1"/>
</dbReference>
<feature type="binding site" evidence="4">
    <location>
        <position position="259"/>
    </location>
    <ligand>
        <name>NADP(+)</name>
        <dbReference type="ChEBI" id="CHEBI:58349"/>
    </ligand>
</feature>
<dbReference type="NCBIfam" id="NF009201">
    <property type="entry name" value="PRK12549.1"/>
    <property type="match status" value="1"/>
</dbReference>
<dbReference type="RefSeq" id="WP_343888419.1">
    <property type="nucleotide sequence ID" value="NZ_BAAAEH010000009.1"/>
</dbReference>
<keyword evidence="2 4" id="KW-0560">Oxidoreductase</keyword>
<comment type="pathway">
    <text evidence="1 4">Metabolic intermediate biosynthesis; chorismate biosynthesis; chorismate from D-erythrose 4-phosphate and phosphoenolpyruvate: step 4/7.</text>
</comment>
<reference evidence="7 8" key="1">
    <citation type="submission" date="2024-05" db="EMBL/GenBank/DDBJ databases">
        <authorList>
            <person name="Liu Q."/>
            <person name="Xin Y.-H."/>
        </authorList>
    </citation>
    <scope>NUCLEOTIDE SEQUENCE [LARGE SCALE GENOMIC DNA]</scope>
    <source>
        <strain evidence="7 8">CGMCC 1.10181</strain>
    </source>
</reference>
<evidence type="ECO:0000259" key="5">
    <source>
        <dbReference type="Pfam" id="PF08501"/>
    </source>
</evidence>
<dbReference type="InterPro" id="IPR046346">
    <property type="entry name" value="Aminoacid_DH-like_N_sf"/>
</dbReference>
<dbReference type="EC" id="1.1.1.25" evidence="4"/>
<comment type="function">
    <text evidence="4">Involved in the biosynthesis of the chorismate, which leads to the biosynthesis of aromatic amino acids. Catalyzes the reversible NADPH linked reduction of 3-dehydroshikimate (DHSA) to yield shikimate (SA).</text>
</comment>
<feature type="binding site" evidence="4">
    <location>
        <position position="100"/>
    </location>
    <ligand>
        <name>NADP(+)</name>
        <dbReference type="ChEBI" id="CHEBI:58349"/>
    </ligand>
</feature>
<dbReference type="PANTHER" id="PTHR21089">
    <property type="entry name" value="SHIKIMATE DEHYDROGENASE"/>
    <property type="match status" value="1"/>
</dbReference>
<comment type="caution">
    <text evidence="4">Lacks conserved residue(s) required for the propagation of feature annotation.</text>
</comment>
<dbReference type="SUPFAM" id="SSF51735">
    <property type="entry name" value="NAD(P)-binding Rossmann-fold domains"/>
    <property type="match status" value="1"/>
</dbReference>
<sequence>MVEGVVTSGDKARRAVPGTVLTGLIGVDIQSSRSPEMHMREAAAQGIALHYELFDLAGEDHATADLTATLDAVQRAGFAGVNITHPFKQQVMALLDRLSDEARAIGAVNTVVFGAEGRVGYNTDSSGFAEGFERQLAGAAIDRVVQIGAGGAGAATAMAMVNLGCRELVIIDPQGDRADDLVSRLPGTIARVGRDLAAELASASGLINATPIGMEGYPGAPIDTALLRPDLWVADVVYFPLETELLRAARAIGCRTAHGGDMAVFQAARAFDLFTGHRADRERMAANF</sequence>
<comment type="caution">
    <text evidence="7">The sequence shown here is derived from an EMBL/GenBank/DDBJ whole genome shotgun (WGS) entry which is preliminary data.</text>
</comment>
<feature type="binding site" evidence="4">
    <location>
        <position position="236"/>
    </location>
    <ligand>
        <name>NADP(+)</name>
        <dbReference type="ChEBI" id="CHEBI:58349"/>
    </ligand>
</feature>
<evidence type="ECO:0000313" key="7">
    <source>
        <dbReference type="EMBL" id="MEN2792214.1"/>
    </source>
</evidence>